<dbReference type="RefSeq" id="WP_282335053.1">
    <property type="nucleotide sequence ID" value="NZ_JASBRG010000007.1"/>
</dbReference>
<dbReference type="InterPro" id="IPR045690">
    <property type="entry name" value="DUF6055"/>
</dbReference>
<name>A0ABT6REF0_9BACT</name>
<organism evidence="1 2">
    <name type="scientific">Pinibacter soli</name>
    <dbReference type="NCBI Taxonomy" id="3044211"/>
    <lineage>
        <taxon>Bacteria</taxon>
        <taxon>Pseudomonadati</taxon>
        <taxon>Bacteroidota</taxon>
        <taxon>Chitinophagia</taxon>
        <taxon>Chitinophagales</taxon>
        <taxon>Chitinophagaceae</taxon>
        <taxon>Pinibacter</taxon>
    </lineage>
</organism>
<reference evidence="1 2" key="1">
    <citation type="submission" date="2023-05" db="EMBL/GenBank/DDBJ databases">
        <title>Genome sequence of Pinibacter sp. MAH-24.</title>
        <authorList>
            <person name="Huq M.A."/>
        </authorList>
    </citation>
    <scope>NUCLEOTIDE SEQUENCE [LARGE SCALE GENOMIC DNA]</scope>
    <source>
        <strain evidence="1 2">MAH-24</strain>
    </source>
</reference>
<keyword evidence="2" id="KW-1185">Reference proteome</keyword>
<dbReference type="PROSITE" id="PS51257">
    <property type="entry name" value="PROKAR_LIPOPROTEIN"/>
    <property type="match status" value="1"/>
</dbReference>
<proteinExistence type="predicted"/>
<comment type="caution">
    <text evidence="1">The sequence shown here is derived from an EMBL/GenBank/DDBJ whole genome shotgun (WGS) entry which is preliminary data.</text>
</comment>
<protein>
    <submittedName>
        <fullName evidence="1">DUF6055 domain-containing protein</fullName>
    </submittedName>
</protein>
<dbReference type="EMBL" id="JASBRG010000007">
    <property type="protein sequence ID" value="MDI3320951.1"/>
    <property type="molecule type" value="Genomic_DNA"/>
</dbReference>
<gene>
    <name evidence="1" type="ORF">QJ048_14260</name>
</gene>
<evidence type="ECO:0000313" key="2">
    <source>
        <dbReference type="Proteomes" id="UP001226434"/>
    </source>
</evidence>
<evidence type="ECO:0000313" key="1">
    <source>
        <dbReference type="EMBL" id="MDI3320951.1"/>
    </source>
</evidence>
<dbReference type="Pfam" id="PF19527">
    <property type="entry name" value="DUF6055"/>
    <property type="match status" value="1"/>
</dbReference>
<dbReference type="Proteomes" id="UP001226434">
    <property type="component" value="Unassembled WGS sequence"/>
</dbReference>
<sequence length="738" mass="82081">MRILSLTVLYTVLVILLSCSKGSKESASGEETTFTASYASNVFKVAKGAKFASAAIVHNFPANVQFSVLDVRNTSGKTVSAFLDKYSIGTWSQPVNKNTDLTEAAVVAKYTQTEKSGVSIDPATGVITIEGATTQNIASGTYYILVQAKVNDKTYTLSNIASIELTENVFAPVKANWKYSTEANTVQASVNVTKLSGSYLNDAAATIPNYKASKTYLRLKITDNRDKGISIPDNIDWISNFSLTSINPWVTAVKSSDAIILSSPINRFPVLEQDSVLKGTIKAASLLNKTAINFDATLNVTGEGIYDVVIKLNNNPAQKVLWWPGGKAIYMANQLKSNNFNDNNSQWSYDRMDWSDNAVVFWEKGFGSDPSVSATKKVDIKAMLSNIEHYYAYYYDTMHFVKAGQTKADQYRTIIMLYEQADWLATGSGYDSQTGAIWINYSAANDNATLAHEIGHTFQYLNSCDGYYAFTGSQNYIGQIWEQTAQYQATLLYPTAYFSYIPSFLPKTHLNLLHEDNRYSNFYHLQYWHLLHGIDFAGKLWQQAITGEDAVEAYQRITNITQSQFNDEMYDYARRTLSWDFLHKSYYTNYVLSTSASYTQNVKVNAMGDGYYIIDTSRCVQNYGFDALQLTVPAAGTVVQVSFEGVKGNSLYNTTYDQYAGWRWGLAAVTSTGSVVYGAMNNGNSGTASFTVPANTSRIYLVVTGAPTQHFHHAWDNNLANDEQYPWKAKFVNTSPKI</sequence>
<accession>A0ABT6REF0</accession>